<sequence length="118" mass="14117">MAYKDKEKQKQAAKQHYEANKEIYKERSRLSKRKQFALRKKFIADYLSQHPCVDCGFSDIRALDFDHVRGEKEDSVSNLVKRCVSMNRIRAEIEKCEIRCANCHRIRTHKTLWEKKVE</sequence>
<evidence type="ECO:0000313" key="1">
    <source>
        <dbReference type="EMBL" id="KKN98440.1"/>
    </source>
</evidence>
<proteinExistence type="predicted"/>
<dbReference type="EMBL" id="LAZR01000051">
    <property type="protein sequence ID" value="KKN98440.1"/>
    <property type="molecule type" value="Genomic_DNA"/>
</dbReference>
<reference evidence="1" key="1">
    <citation type="journal article" date="2015" name="Nature">
        <title>Complex archaea that bridge the gap between prokaryotes and eukaryotes.</title>
        <authorList>
            <person name="Spang A."/>
            <person name="Saw J.H."/>
            <person name="Jorgensen S.L."/>
            <person name="Zaremba-Niedzwiedzka K."/>
            <person name="Martijn J."/>
            <person name="Lind A.E."/>
            <person name="van Eijk R."/>
            <person name="Schleper C."/>
            <person name="Guy L."/>
            <person name="Ettema T.J."/>
        </authorList>
    </citation>
    <scope>NUCLEOTIDE SEQUENCE</scope>
</reference>
<name>A0A0F9UZS1_9ZZZZ</name>
<accession>A0A0F9UZS1</accession>
<gene>
    <name evidence="1" type="ORF">LCGC14_0145350</name>
</gene>
<dbReference type="AlphaFoldDB" id="A0A0F9UZS1"/>
<protein>
    <recommendedName>
        <fullName evidence="2">HNH nuclease domain-containing protein</fullName>
    </recommendedName>
</protein>
<comment type="caution">
    <text evidence="1">The sequence shown here is derived from an EMBL/GenBank/DDBJ whole genome shotgun (WGS) entry which is preliminary data.</text>
</comment>
<organism evidence="1">
    <name type="scientific">marine sediment metagenome</name>
    <dbReference type="NCBI Taxonomy" id="412755"/>
    <lineage>
        <taxon>unclassified sequences</taxon>
        <taxon>metagenomes</taxon>
        <taxon>ecological metagenomes</taxon>
    </lineage>
</organism>
<evidence type="ECO:0008006" key="2">
    <source>
        <dbReference type="Google" id="ProtNLM"/>
    </source>
</evidence>